<dbReference type="Pfam" id="PF08238">
    <property type="entry name" value="Sel1"/>
    <property type="match status" value="4"/>
</dbReference>
<dbReference type="PROSITE" id="PS51257">
    <property type="entry name" value="PROKAR_LIPOPROTEIN"/>
    <property type="match status" value="1"/>
</dbReference>
<dbReference type="Gene3D" id="1.25.40.10">
    <property type="entry name" value="Tetratricopeptide repeat domain"/>
    <property type="match status" value="2"/>
</dbReference>
<dbReference type="RefSeq" id="WP_108901902.1">
    <property type="nucleotide sequence ID" value="NZ_CP029185.2"/>
</dbReference>
<protein>
    <submittedName>
        <fullName evidence="1">Sel1 repeat family protein</fullName>
    </submittedName>
</protein>
<organism evidence="1 2">
    <name type="scientific">Limnobaculum parvum</name>
    <dbReference type="NCBI Taxonomy" id="2172103"/>
    <lineage>
        <taxon>Bacteria</taxon>
        <taxon>Pseudomonadati</taxon>
        <taxon>Pseudomonadota</taxon>
        <taxon>Gammaproteobacteria</taxon>
        <taxon>Enterobacterales</taxon>
        <taxon>Budviciaceae</taxon>
        <taxon>Limnobaculum</taxon>
    </lineage>
</organism>
<dbReference type="OrthoDB" id="6621898at2"/>
<evidence type="ECO:0000313" key="1">
    <source>
        <dbReference type="EMBL" id="AWH89859.1"/>
    </source>
</evidence>
<dbReference type="EMBL" id="CP029185">
    <property type="protein sequence ID" value="AWH89859.1"/>
    <property type="molecule type" value="Genomic_DNA"/>
</dbReference>
<dbReference type="PANTHER" id="PTHR11102:SF160">
    <property type="entry name" value="ERAD-ASSOCIATED E3 UBIQUITIN-PROTEIN LIGASE COMPONENT HRD3"/>
    <property type="match status" value="1"/>
</dbReference>
<dbReference type="InterPro" id="IPR050767">
    <property type="entry name" value="Sel1_AlgK"/>
</dbReference>
<dbReference type="Proteomes" id="UP000244908">
    <property type="component" value="Chromosome"/>
</dbReference>
<name>A0A2Y9U2F9_9GAMM</name>
<sequence>MLIKRYHCALILSVLTLMVSGCVDKKQNDDASSAFGQPIDPSQQNMLGGLQQYLSQIQKQGNAGDQLAQRRMGDILLASGEKVKGLEWIKSSAISGNVDSQLQLADMYANGIDMMPDPNEAFIWYKKAAEQGNARAQGQVASAYLNGKGVEYNLEQSINWDSLAAKQGIANSQNNLGAAYTHGEGVPQDAEQAVYWYTKAANQGVTEAQFNLAGSYYLGQGIAKDDQQAYAWYATVAQYGDSDIAGTAKMVMEKLTPVLSKAGKLASSKSLAQQYISMYSPTRKKLVFTEY</sequence>
<dbReference type="InterPro" id="IPR006597">
    <property type="entry name" value="Sel1-like"/>
</dbReference>
<dbReference type="PANTHER" id="PTHR11102">
    <property type="entry name" value="SEL-1-LIKE PROTEIN"/>
    <property type="match status" value="1"/>
</dbReference>
<keyword evidence="2" id="KW-1185">Reference proteome</keyword>
<proteinExistence type="predicted"/>
<dbReference type="KEGG" id="lpv:HYN51_15750"/>
<accession>A0A2Y9U2F9</accession>
<dbReference type="SMART" id="SM00671">
    <property type="entry name" value="SEL1"/>
    <property type="match status" value="4"/>
</dbReference>
<dbReference type="InterPro" id="IPR011990">
    <property type="entry name" value="TPR-like_helical_dom_sf"/>
</dbReference>
<evidence type="ECO:0000313" key="2">
    <source>
        <dbReference type="Proteomes" id="UP000244908"/>
    </source>
</evidence>
<reference evidence="1 2" key="1">
    <citation type="journal article" date="2019" name="Int. J. Syst. Evol. Microbiol.">
        <title>Limnobaculum parvum gen. nov., sp. nov., isolated from a freshwater lake.</title>
        <authorList>
            <person name="Baek C."/>
            <person name="Shin S.K."/>
            <person name="Yi H."/>
        </authorList>
    </citation>
    <scope>NUCLEOTIDE SEQUENCE [LARGE SCALE GENOMIC DNA]</scope>
    <source>
        <strain evidence="1 2">HYN0051</strain>
    </source>
</reference>
<dbReference type="AlphaFoldDB" id="A0A2Y9U2F9"/>
<dbReference type="SUPFAM" id="SSF81901">
    <property type="entry name" value="HCP-like"/>
    <property type="match status" value="1"/>
</dbReference>
<gene>
    <name evidence="1" type="ORF">HYN51_15750</name>
</gene>